<protein>
    <recommendedName>
        <fullName evidence="5">Oxidoreductase</fullName>
    </recommendedName>
</protein>
<dbReference type="PANTHER" id="PTHR44196">
    <property type="entry name" value="DEHYDROGENASE/REDUCTASE SDR FAMILY MEMBER 7B"/>
    <property type="match status" value="1"/>
</dbReference>
<comment type="caution">
    <text evidence="3">The sequence shown here is derived from an EMBL/GenBank/DDBJ whole genome shotgun (WGS) entry which is preliminary data.</text>
</comment>
<dbReference type="PATRIC" id="fig|1705565.3.peg.470"/>
<organism evidence="3 4">
    <name type="scientific">Paenibacillus solani</name>
    <dbReference type="NCBI Taxonomy" id="1705565"/>
    <lineage>
        <taxon>Bacteria</taxon>
        <taxon>Bacillati</taxon>
        <taxon>Bacillota</taxon>
        <taxon>Bacilli</taxon>
        <taxon>Bacillales</taxon>
        <taxon>Paenibacillaceae</taxon>
        <taxon>Paenibacillus</taxon>
    </lineage>
</organism>
<evidence type="ECO:0000256" key="1">
    <source>
        <dbReference type="ARBA" id="ARBA00006484"/>
    </source>
</evidence>
<dbReference type="PRINTS" id="PR00081">
    <property type="entry name" value="GDHRDH"/>
</dbReference>
<dbReference type="Pfam" id="PF00106">
    <property type="entry name" value="adh_short"/>
    <property type="match status" value="1"/>
</dbReference>
<dbReference type="AlphaFoldDB" id="A0A0M1N3Q0"/>
<dbReference type="SUPFAM" id="SSF51735">
    <property type="entry name" value="NAD(P)-binding Rossmann-fold domains"/>
    <property type="match status" value="1"/>
</dbReference>
<dbReference type="GO" id="GO:0016020">
    <property type="term" value="C:membrane"/>
    <property type="evidence" value="ECO:0007669"/>
    <property type="project" value="TreeGrafter"/>
</dbReference>
<gene>
    <name evidence="3" type="ORF">AM231_21785</name>
</gene>
<dbReference type="EMBL" id="LIUT01000006">
    <property type="protein sequence ID" value="KOR76594.1"/>
    <property type="molecule type" value="Genomic_DNA"/>
</dbReference>
<accession>A0A0M1N3Q0</accession>
<keyword evidence="4" id="KW-1185">Reference proteome</keyword>
<dbReference type="InterPro" id="IPR020904">
    <property type="entry name" value="Sc_DH/Rdtase_CS"/>
</dbReference>
<dbReference type="PANTHER" id="PTHR44196:SF1">
    <property type="entry name" value="DEHYDROGENASE_REDUCTASE SDR FAMILY MEMBER 7B"/>
    <property type="match status" value="1"/>
</dbReference>
<keyword evidence="2" id="KW-0560">Oxidoreductase</keyword>
<dbReference type="Gene3D" id="3.40.50.720">
    <property type="entry name" value="NAD(P)-binding Rossmann-like Domain"/>
    <property type="match status" value="1"/>
</dbReference>
<evidence type="ECO:0008006" key="5">
    <source>
        <dbReference type="Google" id="ProtNLM"/>
    </source>
</evidence>
<evidence type="ECO:0000313" key="4">
    <source>
        <dbReference type="Proteomes" id="UP000036932"/>
    </source>
</evidence>
<reference evidence="4" key="1">
    <citation type="submission" date="2015-08" db="EMBL/GenBank/DDBJ databases">
        <title>Genome sequencing project for genomic taxonomy and phylogenomics of Bacillus-like bacteria.</title>
        <authorList>
            <person name="Liu B."/>
            <person name="Wang J."/>
            <person name="Zhu Y."/>
            <person name="Liu G."/>
            <person name="Chen Q."/>
            <person name="Chen Z."/>
            <person name="Lan J."/>
            <person name="Che J."/>
            <person name="Ge C."/>
            <person name="Shi H."/>
            <person name="Pan Z."/>
            <person name="Liu X."/>
        </authorList>
    </citation>
    <scope>NUCLEOTIDE SEQUENCE [LARGE SCALE GENOMIC DNA]</scope>
    <source>
        <strain evidence="4">FJAT-22460</strain>
    </source>
</reference>
<dbReference type="RefSeq" id="WP_054404488.1">
    <property type="nucleotide sequence ID" value="NZ_LIUT01000006.1"/>
</dbReference>
<evidence type="ECO:0000256" key="2">
    <source>
        <dbReference type="ARBA" id="ARBA00023002"/>
    </source>
</evidence>
<dbReference type="GO" id="GO:0016491">
    <property type="term" value="F:oxidoreductase activity"/>
    <property type="evidence" value="ECO:0007669"/>
    <property type="project" value="UniProtKB-KW"/>
</dbReference>
<dbReference type="PROSITE" id="PS00061">
    <property type="entry name" value="ADH_SHORT"/>
    <property type="match status" value="1"/>
</dbReference>
<sequence>MNGKVVLIVGASSGIGRVLAKKFASLGVTVIASSRSTYALLELQHEILESGGSCHVIPCDICSEASVTSLISDSIDKFQRIDIAILGSAVQYIDRVDALRTDELELMFQTNVVGIMRCARYILPHMLRRNKGQLVFLSSMMGEAAFPQMVPYGATKAAISCFARGLHRELKNSNVHVNLLSPGHMNTNISSHLGDRTPSWYGKSGSLDLDKAAEAMVKAVLANRKDVVIGRQSYMMTQLIKYMPAIANRIIHKITT</sequence>
<evidence type="ECO:0000313" key="3">
    <source>
        <dbReference type="EMBL" id="KOR76594.1"/>
    </source>
</evidence>
<name>A0A0M1N3Q0_9BACL</name>
<dbReference type="Proteomes" id="UP000036932">
    <property type="component" value="Unassembled WGS sequence"/>
</dbReference>
<dbReference type="InterPro" id="IPR036291">
    <property type="entry name" value="NAD(P)-bd_dom_sf"/>
</dbReference>
<comment type="similarity">
    <text evidence="1">Belongs to the short-chain dehydrogenases/reductases (SDR) family.</text>
</comment>
<dbReference type="InterPro" id="IPR002347">
    <property type="entry name" value="SDR_fam"/>
</dbReference>
<proteinExistence type="inferred from homology"/>